<dbReference type="GO" id="GO:0000287">
    <property type="term" value="F:magnesium ion binding"/>
    <property type="evidence" value="ECO:0007669"/>
    <property type="project" value="InterPro"/>
</dbReference>
<dbReference type="InterPro" id="IPR036157">
    <property type="entry name" value="dUTPase-like_sf"/>
</dbReference>
<dbReference type="PANTHER" id="PTHR11241:SF0">
    <property type="entry name" value="DEOXYURIDINE 5'-TRIPHOSPHATE NUCLEOTIDOHYDROLASE"/>
    <property type="match status" value="1"/>
</dbReference>
<dbReference type="GO" id="GO:0006226">
    <property type="term" value="P:dUMP biosynthetic process"/>
    <property type="evidence" value="ECO:0007669"/>
    <property type="project" value="InterPro"/>
</dbReference>
<dbReference type="Gene3D" id="2.70.40.10">
    <property type="match status" value="1"/>
</dbReference>
<evidence type="ECO:0000259" key="5">
    <source>
        <dbReference type="Pfam" id="PF00692"/>
    </source>
</evidence>
<dbReference type="PANTHER" id="PTHR11241">
    <property type="entry name" value="DEOXYURIDINE 5'-TRIPHOSPHATE NUCLEOTIDOHYDROLASE"/>
    <property type="match status" value="1"/>
</dbReference>
<reference evidence="6" key="1">
    <citation type="submission" date="2021-06" db="EMBL/GenBank/DDBJ databases">
        <title>Complete genome sequence of Erwinia phage pEa_SNUABM_7.</title>
        <authorList>
            <person name="Kim S.G."/>
            <person name="Park S.C."/>
        </authorList>
    </citation>
    <scope>NUCLEOTIDE SEQUENCE</scope>
</reference>
<evidence type="ECO:0000313" key="6">
    <source>
        <dbReference type="EMBL" id="QYW04976.1"/>
    </source>
</evidence>
<dbReference type="InterPro" id="IPR008181">
    <property type="entry name" value="dUTPase"/>
</dbReference>
<keyword evidence="4" id="KW-0546">Nucleotide metabolism</keyword>
<feature type="domain" description="dUTPase-like" evidence="5">
    <location>
        <begin position="136"/>
        <end position="175"/>
    </location>
</feature>
<protein>
    <recommendedName>
        <fullName evidence="2">dUTP diphosphatase</fullName>
        <ecNumber evidence="2">3.6.1.23</ecNumber>
    </recommendedName>
</protein>
<sequence>MEFQIKPDLQTYPNFILPKRGSAQAAGLDLFAQEDMIFTETTELFNLGFRAAVPEGYVALIVPRSGLGAKFNMQLSNTMGVIDSDYRGDWMAAFHLGGKGTQADTLPPYGQYQKEFYHHGSELWEKANQNEAPMLLVPKGDAFAQVLFFEVPLMQVTLVDELPETERGEGGFGSTTKSQSA</sequence>
<proteinExistence type="inferred from homology"/>
<dbReference type="InterPro" id="IPR029054">
    <property type="entry name" value="dUTPase-like"/>
</dbReference>
<dbReference type="EMBL" id="MZ475896">
    <property type="protein sequence ID" value="QYW04976.1"/>
    <property type="molecule type" value="Genomic_DNA"/>
</dbReference>
<dbReference type="GO" id="GO:0046081">
    <property type="term" value="P:dUTP catabolic process"/>
    <property type="evidence" value="ECO:0007669"/>
    <property type="project" value="InterPro"/>
</dbReference>
<evidence type="ECO:0000256" key="2">
    <source>
        <dbReference type="ARBA" id="ARBA00012379"/>
    </source>
</evidence>
<keyword evidence="3" id="KW-0378">Hydrolase</keyword>
<evidence type="ECO:0000256" key="1">
    <source>
        <dbReference type="ARBA" id="ARBA00006581"/>
    </source>
</evidence>
<name>A0AAE8BM01_9CAUD</name>
<keyword evidence="7" id="KW-1185">Reference proteome</keyword>
<dbReference type="EC" id="3.6.1.23" evidence="2"/>
<gene>
    <name evidence="6" type="ORF">pEaSNUABM7_00308</name>
</gene>
<evidence type="ECO:0000256" key="4">
    <source>
        <dbReference type="ARBA" id="ARBA00023080"/>
    </source>
</evidence>
<organism evidence="6 7">
    <name type="scientific">Erwinia phage pEa_SNUABM_7</name>
    <dbReference type="NCBI Taxonomy" id="2866695"/>
    <lineage>
        <taxon>Viruses</taxon>
        <taxon>Duplodnaviria</taxon>
        <taxon>Heunggongvirae</taxon>
        <taxon>Uroviricota</taxon>
        <taxon>Caudoviricetes</taxon>
        <taxon>Snuvirus</taxon>
        <taxon>Snuvirus SNUABM7</taxon>
    </lineage>
</organism>
<dbReference type="SUPFAM" id="SSF51283">
    <property type="entry name" value="dUTPase-like"/>
    <property type="match status" value="1"/>
</dbReference>
<accession>A0AAE8BM01</accession>
<feature type="domain" description="dUTPase-like" evidence="5">
    <location>
        <begin position="15"/>
        <end position="89"/>
    </location>
</feature>
<dbReference type="GO" id="GO:0004170">
    <property type="term" value="F:dUTP diphosphatase activity"/>
    <property type="evidence" value="ECO:0007669"/>
    <property type="project" value="UniProtKB-EC"/>
</dbReference>
<dbReference type="InterPro" id="IPR033704">
    <property type="entry name" value="dUTPase_trimeric"/>
</dbReference>
<comment type="similarity">
    <text evidence="1">Belongs to the dUTPase family.</text>
</comment>
<dbReference type="Pfam" id="PF00692">
    <property type="entry name" value="dUTPase"/>
    <property type="match status" value="2"/>
</dbReference>
<evidence type="ECO:0000256" key="3">
    <source>
        <dbReference type="ARBA" id="ARBA00022801"/>
    </source>
</evidence>
<dbReference type="Proteomes" id="UP000827609">
    <property type="component" value="Segment"/>
</dbReference>
<evidence type="ECO:0000313" key="7">
    <source>
        <dbReference type="Proteomes" id="UP000827609"/>
    </source>
</evidence>
<dbReference type="CDD" id="cd07557">
    <property type="entry name" value="trimeric_dUTPase"/>
    <property type="match status" value="1"/>
</dbReference>